<evidence type="ECO:0000313" key="3">
    <source>
        <dbReference type="Proteomes" id="UP000622687"/>
    </source>
</evidence>
<comment type="caution">
    <text evidence="2">The sequence shown here is derived from an EMBL/GenBank/DDBJ whole genome shotgun (WGS) entry which is preliminary data.</text>
</comment>
<evidence type="ECO:0000259" key="1">
    <source>
        <dbReference type="Pfam" id="PF04961"/>
    </source>
</evidence>
<sequence>MLQNLALKDFIDELGSKSPAPGGGSIAALSASLASALASMVFNLTIGKKEYMEYDESLKEKVDDSFNEVNLYKVEFLELMERDTNAFLSLMEAFKMPKTTEDEIRSRKEKIAEGNKEALEIPLQVAEKAYKLYDHIYIAVQYGNKNAVSDAGVAASLVETAIEGAILNVKINIMGLKDEERKEELKNKCKYLLENSKKKKEEIMGIIESKLV</sequence>
<dbReference type="AlphaFoldDB" id="A0A934HUM0"/>
<feature type="domain" description="Cyclodeaminase/cyclohydrolase" evidence="1">
    <location>
        <begin position="7"/>
        <end position="190"/>
    </location>
</feature>
<dbReference type="InterPro" id="IPR007044">
    <property type="entry name" value="Cyclodeamin/CycHdrlase"/>
</dbReference>
<protein>
    <submittedName>
        <fullName evidence="2">Cyclodeaminase/cyclohydrolase family protein</fullName>
    </submittedName>
</protein>
<accession>A0A934HUM0</accession>
<gene>
    <name evidence="2" type="ORF">I6U51_05890</name>
</gene>
<dbReference type="EMBL" id="JAEEGB010000006">
    <property type="protein sequence ID" value="MBI6872239.1"/>
    <property type="molecule type" value="Genomic_DNA"/>
</dbReference>
<dbReference type="RefSeq" id="WP_211141756.1">
    <property type="nucleotide sequence ID" value="NZ_JAEEGB010000006.1"/>
</dbReference>
<dbReference type="GO" id="GO:0003824">
    <property type="term" value="F:catalytic activity"/>
    <property type="evidence" value="ECO:0007669"/>
    <property type="project" value="InterPro"/>
</dbReference>
<dbReference type="SUPFAM" id="SSF101262">
    <property type="entry name" value="Methenyltetrahydrofolate cyclohydrolase-like"/>
    <property type="match status" value="1"/>
</dbReference>
<dbReference type="Proteomes" id="UP000622687">
    <property type="component" value="Unassembled WGS sequence"/>
</dbReference>
<proteinExistence type="predicted"/>
<dbReference type="Gene3D" id="1.20.120.680">
    <property type="entry name" value="Formiminotetrahydrofolate cyclodeaminase monomer, up-and-down helical bundle"/>
    <property type="match status" value="1"/>
</dbReference>
<organism evidence="2 3">
    <name type="scientific">Clostridium aciditolerans</name>
    <dbReference type="NCBI Taxonomy" id="339861"/>
    <lineage>
        <taxon>Bacteria</taxon>
        <taxon>Bacillati</taxon>
        <taxon>Bacillota</taxon>
        <taxon>Clostridia</taxon>
        <taxon>Eubacteriales</taxon>
        <taxon>Clostridiaceae</taxon>
        <taxon>Clostridium</taxon>
    </lineage>
</organism>
<keyword evidence="3" id="KW-1185">Reference proteome</keyword>
<name>A0A934HUM0_9CLOT</name>
<evidence type="ECO:0000313" key="2">
    <source>
        <dbReference type="EMBL" id="MBI6872239.1"/>
    </source>
</evidence>
<dbReference type="Pfam" id="PF04961">
    <property type="entry name" value="FTCD_C"/>
    <property type="match status" value="1"/>
</dbReference>
<dbReference type="InterPro" id="IPR036178">
    <property type="entry name" value="Formintransfe-cycloase-like_sf"/>
</dbReference>
<reference evidence="2" key="1">
    <citation type="submission" date="2020-12" db="EMBL/GenBank/DDBJ databases">
        <title>Clostridium thailandense sp. nov., a novel acetogenic bacterium isolated from peat land soil in Thailand.</title>
        <authorList>
            <person name="Chaikitkaew S."/>
            <person name="Birkeland N.K."/>
        </authorList>
    </citation>
    <scope>NUCLEOTIDE SEQUENCE</scope>
    <source>
        <strain evidence="2">DSM 17425</strain>
    </source>
</reference>